<feature type="transmembrane region" description="Helical" evidence="1">
    <location>
        <begin position="227"/>
        <end position="245"/>
    </location>
</feature>
<name>A0A974PXE5_9RHOO</name>
<proteinExistence type="predicted"/>
<evidence type="ECO:0000313" key="3">
    <source>
        <dbReference type="Proteomes" id="UP000663444"/>
    </source>
</evidence>
<keyword evidence="1" id="KW-1133">Transmembrane helix</keyword>
<evidence type="ECO:0000256" key="1">
    <source>
        <dbReference type="SAM" id="Phobius"/>
    </source>
</evidence>
<keyword evidence="1" id="KW-0812">Transmembrane</keyword>
<reference evidence="2" key="1">
    <citation type="submission" date="2020-11" db="EMBL/GenBank/DDBJ databases">
        <title>Azospira restricta DSM 18626 genome sequence.</title>
        <authorList>
            <person name="Moe W.M."/>
        </authorList>
    </citation>
    <scope>NUCLEOTIDE SEQUENCE</scope>
    <source>
        <strain evidence="2">DSM 18626</strain>
    </source>
</reference>
<organism evidence="2 3">
    <name type="scientific">Azospira restricta</name>
    <dbReference type="NCBI Taxonomy" id="404405"/>
    <lineage>
        <taxon>Bacteria</taxon>
        <taxon>Pseudomonadati</taxon>
        <taxon>Pseudomonadota</taxon>
        <taxon>Betaproteobacteria</taxon>
        <taxon>Rhodocyclales</taxon>
        <taxon>Rhodocyclaceae</taxon>
        <taxon>Azospira</taxon>
    </lineage>
</organism>
<dbReference type="Proteomes" id="UP000663444">
    <property type="component" value="Chromosome"/>
</dbReference>
<dbReference type="AlphaFoldDB" id="A0A974PXE5"/>
<dbReference type="RefSeq" id="WP_203386635.1">
    <property type="nucleotide sequence ID" value="NZ_CP064781.1"/>
</dbReference>
<keyword evidence="3" id="KW-1185">Reference proteome</keyword>
<protein>
    <submittedName>
        <fullName evidence="2">Uncharacterized protein</fullName>
    </submittedName>
</protein>
<feature type="transmembrane region" description="Helical" evidence="1">
    <location>
        <begin position="168"/>
        <end position="186"/>
    </location>
</feature>
<gene>
    <name evidence="2" type="ORF">IWH25_15335</name>
</gene>
<sequence length="248" mass="25122">MLALKLVLVPTFLLLVSLAGRRWGAAVAGWLTGLPLVTGPILFFLSVEQGERFAAQAAAAALSAVLAAVAFALVYAHAAQRRGWLPSLLLALPAWAAVAASLSLLPALPLLALGIALPTLALAPRAFPALSAAAGRRATGAAELAGRMLAGAVLVLAVTVAADALGETWSGLFAMFPVLGTVLAVSTHRSLGAADVAALLRALPTGFYAMVAFCFVLALALPAIGRTGAFALAVAACLAAQAATWRRR</sequence>
<accession>A0A974PXE5</accession>
<dbReference type="KEGG" id="ares:IWH25_15335"/>
<dbReference type="EMBL" id="CP064781">
    <property type="protein sequence ID" value="QRJ63106.1"/>
    <property type="molecule type" value="Genomic_DNA"/>
</dbReference>
<evidence type="ECO:0000313" key="2">
    <source>
        <dbReference type="EMBL" id="QRJ63106.1"/>
    </source>
</evidence>
<feature type="transmembrane region" description="Helical" evidence="1">
    <location>
        <begin position="198"/>
        <end position="221"/>
    </location>
</feature>
<feature type="transmembrane region" description="Helical" evidence="1">
    <location>
        <begin position="53"/>
        <end position="76"/>
    </location>
</feature>
<feature type="transmembrane region" description="Helical" evidence="1">
    <location>
        <begin position="88"/>
        <end position="105"/>
    </location>
</feature>
<keyword evidence="1" id="KW-0472">Membrane</keyword>
<feature type="transmembrane region" description="Helical" evidence="1">
    <location>
        <begin position="144"/>
        <end position="162"/>
    </location>
</feature>